<evidence type="ECO:0000313" key="2">
    <source>
        <dbReference type="Proteomes" id="UP000255165"/>
    </source>
</evidence>
<accession>A0A370NP93</accession>
<proteinExistence type="predicted"/>
<dbReference type="AlphaFoldDB" id="A0A370NP93"/>
<sequence>MPRAPQLHIDCILILAVGEIQANGKYFSGEEIFGCEQAGVTPFVSTSMTSAARVPARFWKAHQEEILLAQNTCDASPSAGSMLRCGLDRPFSGHF</sequence>
<comment type="caution">
    <text evidence="1">The sequence shown here is derived from an EMBL/GenBank/DDBJ whole genome shotgun (WGS) entry which is preliminary data.</text>
</comment>
<protein>
    <submittedName>
        <fullName evidence="1">Uncharacterized protein</fullName>
    </submittedName>
</protein>
<name>A0A370NP93_9BURK</name>
<organism evidence="1 2">
    <name type="scientific">Cupriavidus lacunae</name>
    <dbReference type="NCBI Taxonomy" id="2666307"/>
    <lineage>
        <taxon>Bacteria</taxon>
        <taxon>Pseudomonadati</taxon>
        <taxon>Pseudomonadota</taxon>
        <taxon>Betaproteobacteria</taxon>
        <taxon>Burkholderiales</taxon>
        <taxon>Burkholderiaceae</taxon>
        <taxon>Cupriavidus</taxon>
    </lineage>
</organism>
<gene>
    <name evidence="1" type="ORF">DN412_26610</name>
</gene>
<dbReference type="Proteomes" id="UP000255165">
    <property type="component" value="Unassembled WGS sequence"/>
</dbReference>
<dbReference type="EMBL" id="QKWJ01000043">
    <property type="protein sequence ID" value="RDK07358.1"/>
    <property type="molecule type" value="Genomic_DNA"/>
</dbReference>
<keyword evidence="2" id="KW-1185">Reference proteome</keyword>
<evidence type="ECO:0000313" key="1">
    <source>
        <dbReference type="EMBL" id="RDK07358.1"/>
    </source>
</evidence>
<reference evidence="2" key="1">
    <citation type="submission" date="2018-06" db="EMBL/GenBank/DDBJ databases">
        <authorList>
            <person name="Feng T."/>
            <person name="Jeon C.O."/>
        </authorList>
    </citation>
    <scope>NUCLEOTIDE SEQUENCE [LARGE SCALE GENOMIC DNA]</scope>
    <source>
        <strain evidence="2">S23</strain>
    </source>
</reference>